<evidence type="ECO:0000313" key="11">
    <source>
        <dbReference type="EMBL" id="RJF84267.1"/>
    </source>
</evidence>
<keyword evidence="12" id="KW-1185">Reference proteome</keyword>
<evidence type="ECO:0000256" key="8">
    <source>
        <dbReference type="ARBA" id="ARBA00033408"/>
    </source>
</evidence>
<dbReference type="GO" id="GO:0006310">
    <property type="term" value="P:DNA recombination"/>
    <property type="evidence" value="ECO:0007669"/>
    <property type="project" value="InterPro"/>
</dbReference>
<dbReference type="Proteomes" id="UP000283458">
    <property type="component" value="Unassembled WGS sequence"/>
</dbReference>
<evidence type="ECO:0000259" key="10">
    <source>
        <dbReference type="Pfam" id="PF02463"/>
    </source>
</evidence>
<dbReference type="AlphaFoldDB" id="A0A418W2K5"/>
<dbReference type="GO" id="GO:0043590">
    <property type="term" value="C:bacterial nucleoid"/>
    <property type="evidence" value="ECO:0007669"/>
    <property type="project" value="TreeGrafter"/>
</dbReference>
<dbReference type="GO" id="GO:0005524">
    <property type="term" value="F:ATP binding"/>
    <property type="evidence" value="ECO:0007669"/>
    <property type="project" value="UniProtKB-KW"/>
</dbReference>
<dbReference type="OrthoDB" id="9806954at2"/>
<evidence type="ECO:0000256" key="4">
    <source>
        <dbReference type="ARBA" id="ARBA00022741"/>
    </source>
</evidence>
<dbReference type="PANTHER" id="PTHR11059">
    <property type="entry name" value="DNA REPAIR PROTEIN RECN"/>
    <property type="match status" value="1"/>
</dbReference>
<dbReference type="FunFam" id="3.40.50.300:FF:000356">
    <property type="entry name" value="DNA repair protein RecN"/>
    <property type="match status" value="1"/>
</dbReference>
<evidence type="ECO:0000256" key="6">
    <source>
        <dbReference type="ARBA" id="ARBA00022840"/>
    </source>
</evidence>
<comment type="caution">
    <text evidence="11">The sequence shown here is derived from an EMBL/GenBank/DDBJ whole genome shotgun (WGS) entry which is preliminary data.</text>
</comment>
<evidence type="ECO:0000256" key="3">
    <source>
        <dbReference type="ARBA" id="ARBA00021315"/>
    </source>
</evidence>
<organism evidence="11 12">
    <name type="scientific">Azospirillum cavernae</name>
    <dbReference type="NCBI Taxonomy" id="2320860"/>
    <lineage>
        <taxon>Bacteria</taxon>
        <taxon>Pseudomonadati</taxon>
        <taxon>Pseudomonadota</taxon>
        <taxon>Alphaproteobacteria</taxon>
        <taxon>Rhodospirillales</taxon>
        <taxon>Azospirillaceae</taxon>
        <taxon>Azospirillum</taxon>
    </lineage>
</organism>
<dbReference type="NCBIfam" id="TIGR00634">
    <property type="entry name" value="recN"/>
    <property type="match status" value="1"/>
</dbReference>
<dbReference type="InterPro" id="IPR004604">
    <property type="entry name" value="DNA_recomb/repair_RecN"/>
</dbReference>
<dbReference type="PANTHER" id="PTHR11059:SF0">
    <property type="entry name" value="DNA REPAIR PROTEIN RECN"/>
    <property type="match status" value="1"/>
</dbReference>
<evidence type="ECO:0000256" key="9">
    <source>
        <dbReference type="PIRNR" id="PIRNR003128"/>
    </source>
</evidence>
<dbReference type="EMBL" id="QYUL01000001">
    <property type="protein sequence ID" value="RJF84267.1"/>
    <property type="molecule type" value="Genomic_DNA"/>
</dbReference>
<dbReference type="Gene3D" id="3.40.50.300">
    <property type="entry name" value="P-loop containing nucleotide triphosphate hydrolases"/>
    <property type="match status" value="2"/>
</dbReference>
<dbReference type="Pfam" id="PF02463">
    <property type="entry name" value="SMC_N"/>
    <property type="match status" value="1"/>
</dbReference>
<dbReference type="InterPro" id="IPR003395">
    <property type="entry name" value="RecF/RecN/SMC_N"/>
</dbReference>
<keyword evidence="5 9" id="KW-0227">DNA damage</keyword>
<dbReference type="SUPFAM" id="SSF52540">
    <property type="entry name" value="P-loop containing nucleoside triphosphate hydrolases"/>
    <property type="match status" value="2"/>
</dbReference>
<reference evidence="11 12" key="1">
    <citation type="submission" date="2018-09" db="EMBL/GenBank/DDBJ databases">
        <authorList>
            <person name="Zhu H."/>
        </authorList>
    </citation>
    <scope>NUCLEOTIDE SEQUENCE [LARGE SCALE GENOMIC DNA]</scope>
    <source>
        <strain evidence="11 12">K2W22B-5</strain>
    </source>
</reference>
<comment type="similarity">
    <text evidence="2 9">Belongs to the RecN family.</text>
</comment>
<gene>
    <name evidence="11" type="primary">recN</name>
    <name evidence="11" type="ORF">D3877_06760</name>
</gene>
<evidence type="ECO:0000256" key="7">
    <source>
        <dbReference type="ARBA" id="ARBA00023204"/>
    </source>
</evidence>
<dbReference type="CDD" id="cd03241">
    <property type="entry name" value="ABC_RecN"/>
    <property type="match status" value="2"/>
</dbReference>
<dbReference type="PIRSF" id="PIRSF003128">
    <property type="entry name" value="RecN"/>
    <property type="match status" value="1"/>
</dbReference>
<feature type="domain" description="RecF/RecN/SMC N-terminal" evidence="10">
    <location>
        <begin position="13"/>
        <end position="511"/>
    </location>
</feature>
<dbReference type="GO" id="GO:0006281">
    <property type="term" value="P:DNA repair"/>
    <property type="evidence" value="ECO:0007669"/>
    <property type="project" value="UniProtKB-KW"/>
</dbReference>
<sequence>MLASLTIRDVVLIEKLTLSFRRGLCALTGETGAGKSILLDALGLALGARAESGLVRHGADQASVTAEFELSGDHPAFAILKEQGLDAEERLVVRRTVSADGRSRAWVNDQAVGVALLKKLGEELVEVHGQFDTHGLLNPQTHRGVLDAYAGLSTQAAQVAAAHRAWRQVEDARHSAAADIARARSEEEYLRHAVAELDALSPKPGEEAELAESRAVLMHREKLMDGLNAAYGELSGDRGVERALASAIRTLSRLADKAGGALDPVIAALDRAATEAADGIAGLQAVSSGVDMDPRALEKLEDRLFALRAAARKHGVAVDALAALREEMAGRLLLIEDQGDLLTRLAKEAAVARGAYHSAAEALSAARREASGRLDAAVAVELTPLKMDKAKFRTLVESLDESEWAAAGVDRVAFQVSTNPGAPSGALNKIASGGELARFMLALKVVLAQTSTVGTLVFDEVDTGIGGAVAAAVGDRLATLGHGLQVLVVTHSPQVAARGAVHLKVQKTQSGEQVTTGVAELDGDERREEIARMLSGATVTAEARAAADSLIAGRG</sequence>
<evidence type="ECO:0000313" key="12">
    <source>
        <dbReference type="Proteomes" id="UP000283458"/>
    </source>
</evidence>
<comment type="function">
    <text evidence="1 9">May be involved in recombinational repair of damaged DNA.</text>
</comment>
<dbReference type="InterPro" id="IPR027417">
    <property type="entry name" value="P-loop_NTPase"/>
</dbReference>
<protein>
    <recommendedName>
        <fullName evidence="3 9">DNA repair protein RecN</fullName>
    </recommendedName>
    <alternativeName>
        <fullName evidence="8 9">Recombination protein N</fullName>
    </alternativeName>
</protein>
<evidence type="ECO:0000256" key="5">
    <source>
        <dbReference type="ARBA" id="ARBA00022763"/>
    </source>
</evidence>
<evidence type="ECO:0000256" key="1">
    <source>
        <dbReference type="ARBA" id="ARBA00003618"/>
    </source>
</evidence>
<proteinExistence type="inferred from homology"/>
<accession>A0A418W2K5</accession>
<dbReference type="FunFam" id="3.40.50.300:FF:000319">
    <property type="entry name" value="DNA repair protein RecN"/>
    <property type="match status" value="1"/>
</dbReference>
<dbReference type="GO" id="GO:0009432">
    <property type="term" value="P:SOS response"/>
    <property type="evidence" value="ECO:0007669"/>
    <property type="project" value="TreeGrafter"/>
</dbReference>
<name>A0A418W2K5_9PROT</name>
<keyword evidence="6" id="KW-0067">ATP-binding</keyword>
<evidence type="ECO:0000256" key="2">
    <source>
        <dbReference type="ARBA" id="ARBA00009441"/>
    </source>
</evidence>
<keyword evidence="7 9" id="KW-0234">DNA repair</keyword>
<dbReference type="RefSeq" id="WP_119829907.1">
    <property type="nucleotide sequence ID" value="NZ_QYUL01000001.1"/>
</dbReference>
<keyword evidence="4" id="KW-0547">Nucleotide-binding</keyword>